<comment type="function">
    <text evidence="1">Component of the ESCRT-II complex (endosomal sorting complex required for transport II), which is required for multivesicular body (MVB) formation and sorting of endosomal cargo proteins into MVBs.</text>
</comment>
<dbReference type="GO" id="GO:0000814">
    <property type="term" value="C:ESCRT II complex"/>
    <property type="evidence" value="ECO:0007669"/>
    <property type="project" value="UniProtKB-UniRule"/>
</dbReference>
<protein>
    <recommendedName>
        <fullName evidence="1">Vacuolar protein-sorting-associated protein 36</fullName>
    </recommendedName>
    <alternativeName>
        <fullName evidence="1">ESCRT-II complex subunit VPS36</fullName>
    </alternativeName>
</protein>
<dbReference type="InterPro" id="IPR037855">
    <property type="entry name" value="Vps36"/>
</dbReference>
<evidence type="ECO:0000313" key="3">
    <source>
        <dbReference type="Proteomes" id="UP000008076"/>
    </source>
</evidence>
<dbReference type="eggNOG" id="KOG2760">
    <property type="taxonomic scope" value="Eukaryota"/>
</dbReference>
<keyword evidence="1" id="KW-0963">Cytoplasm</keyword>
<dbReference type="VEuPathDB" id="AmoebaDB:EDI_038030"/>
<dbReference type="OrthoDB" id="271448at2759"/>
<dbReference type="GeneID" id="5885901"/>
<dbReference type="InterPro" id="IPR040608">
    <property type="entry name" value="Snf8/Vps36"/>
</dbReference>
<keyword evidence="1" id="KW-0653">Protein transport</keyword>
<keyword evidence="1" id="KW-0967">Endosome</keyword>
<dbReference type="GO" id="GO:0032266">
    <property type="term" value="F:phosphatidylinositol-3-phosphate binding"/>
    <property type="evidence" value="ECO:0007669"/>
    <property type="project" value="UniProtKB-UniRule"/>
</dbReference>
<dbReference type="InterPro" id="IPR036390">
    <property type="entry name" value="WH_DNA-bd_sf"/>
</dbReference>
<dbReference type="GO" id="GO:0043130">
    <property type="term" value="F:ubiquitin binding"/>
    <property type="evidence" value="ECO:0007669"/>
    <property type="project" value="UniProtKB-UniRule"/>
</dbReference>
<dbReference type="Proteomes" id="UP000008076">
    <property type="component" value="Unassembled WGS sequence"/>
</dbReference>
<comment type="subunit">
    <text evidence="1">Component of the endosomal sorting complex required for transport II (ESCRT-II).</text>
</comment>
<dbReference type="PANTHER" id="PTHR13128">
    <property type="entry name" value="VACUOLAR PROTEIN-SORTING-ASSOCIATED PROTEIN 36"/>
    <property type="match status" value="1"/>
</dbReference>
<evidence type="ECO:0000256" key="1">
    <source>
        <dbReference type="RuleBase" id="RU367095"/>
    </source>
</evidence>
<dbReference type="Pfam" id="PF04157">
    <property type="entry name" value="EAP30"/>
    <property type="match status" value="1"/>
</dbReference>
<dbReference type="InterPro" id="IPR036388">
    <property type="entry name" value="WH-like_DNA-bd_sf"/>
</dbReference>
<dbReference type="OMA" id="IDEFCHL"/>
<evidence type="ECO:0000313" key="2">
    <source>
        <dbReference type="EMBL" id="EDR22863.1"/>
    </source>
</evidence>
<dbReference type="PANTHER" id="PTHR13128:SF12">
    <property type="entry name" value="VACUOLAR PROTEIN-SORTING-ASSOCIATED PROTEIN 36"/>
    <property type="match status" value="1"/>
</dbReference>
<dbReference type="Gene3D" id="1.10.10.10">
    <property type="entry name" value="Winged helix-like DNA-binding domain superfamily/Winged helix DNA-binding domain"/>
    <property type="match status" value="2"/>
</dbReference>
<reference evidence="3" key="1">
    <citation type="submission" date="2007-12" db="EMBL/GenBank/DDBJ databases">
        <title>Annotation of Entamoeba dispar SAW760.</title>
        <authorList>
            <person name="Lorenzi H."/>
            <person name="Inman J."/>
            <person name="Schobel S."/>
            <person name="Amedeo P."/>
            <person name="Caler E."/>
        </authorList>
    </citation>
    <scope>NUCLEOTIDE SEQUENCE [LARGE SCALE GENOMIC DNA]</scope>
    <source>
        <strain evidence="3">ATCC PRA-260 / SAW760</strain>
    </source>
</reference>
<gene>
    <name evidence="2" type="ORF">EDI_038030</name>
</gene>
<dbReference type="EMBL" id="DS550522">
    <property type="protein sequence ID" value="EDR22863.1"/>
    <property type="molecule type" value="Genomic_DNA"/>
</dbReference>
<keyword evidence="1" id="KW-0813">Transport</keyword>
<dbReference type="RefSeq" id="XP_001740731.1">
    <property type="nucleotide sequence ID" value="XM_001740679.1"/>
</dbReference>
<dbReference type="AlphaFoldDB" id="B0ERK5"/>
<organism evidence="3">
    <name type="scientific">Entamoeba dispar (strain ATCC PRA-260 / SAW760)</name>
    <dbReference type="NCBI Taxonomy" id="370354"/>
    <lineage>
        <taxon>Eukaryota</taxon>
        <taxon>Amoebozoa</taxon>
        <taxon>Evosea</taxon>
        <taxon>Archamoebae</taxon>
        <taxon>Mastigamoebida</taxon>
        <taxon>Entamoebidae</taxon>
        <taxon>Entamoeba</taxon>
    </lineage>
</organism>
<name>B0ERK5_ENTDS</name>
<dbReference type="SUPFAM" id="SSF46785">
    <property type="entry name" value="Winged helix' DNA-binding domain"/>
    <property type="match status" value="1"/>
</dbReference>
<dbReference type="GO" id="GO:0031902">
    <property type="term" value="C:late endosome membrane"/>
    <property type="evidence" value="ECO:0007669"/>
    <property type="project" value="UniProtKB-UniRule"/>
</dbReference>
<comment type="similarity">
    <text evidence="1">Belongs to the VPS36 family.</text>
</comment>
<comment type="subcellular location">
    <subcellularLocation>
        <location evidence="1">Cytoplasm</location>
    </subcellularLocation>
    <subcellularLocation>
        <location evidence="1">Endosome</location>
    </subcellularLocation>
</comment>
<keyword evidence="3" id="KW-1185">Reference proteome</keyword>
<accession>B0ERK5</accession>
<dbReference type="KEGG" id="edi:EDI_038030"/>
<proteinExistence type="inferred from homology"/>
<dbReference type="GO" id="GO:0043328">
    <property type="term" value="P:protein transport to vacuole involved in ubiquitin-dependent protein catabolic process via the multivesicular body sorting pathway"/>
    <property type="evidence" value="ECO:0007669"/>
    <property type="project" value="UniProtKB-UniRule"/>
</dbReference>
<sequence length="235" mass="27755">MSNPTQYRIKSYIESKEKDRNNIDKLFSIAFQSLDMMIQCYNELDKIATKFLKESILEKENQEYQSLITYLVINAPVTRNLYGNNYEEALMDEIDEFCHLYFLKKREMAIMLPDLYAIYNRARGTLVSPEELRNACELLNNKGKYVGLMNINKSLIIHERDFTLENFQNTVLNVLKSAQKISSFTIAQHYGVQYAIVKSLMDQLEQNELICRDESEEGIMYYENLFNTQYLQYIK</sequence>